<comment type="similarity">
    <text evidence="7">Belongs to the class-I aminoacyl-tRNA synthetase family.</text>
</comment>
<evidence type="ECO:0000313" key="9">
    <source>
        <dbReference type="EMBL" id="AQS85013.1"/>
    </source>
</evidence>
<protein>
    <submittedName>
        <fullName evidence="9">tRNA glutamyl-Q synthetase</fullName>
    </submittedName>
</protein>
<dbReference type="GO" id="GO:0006424">
    <property type="term" value="P:glutamyl-tRNA aminoacylation"/>
    <property type="evidence" value="ECO:0007669"/>
    <property type="project" value="TreeGrafter"/>
</dbReference>
<keyword evidence="5 7" id="KW-0067">ATP-binding</keyword>
<dbReference type="STRING" id="435.A0U92_09735"/>
<dbReference type="GO" id="GO:0005829">
    <property type="term" value="C:cytosol"/>
    <property type="evidence" value="ECO:0007669"/>
    <property type="project" value="TreeGrafter"/>
</dbReference>
<sequence>MTVSAFYKQNHWVTRFAPSPTGPLHLGHIAAAFFARRHADHGGRFLLRIEDIDTARCREVFIQDALDDLTWTGLRWEKAVLRQSARLPLYRATLDALRRQGLVYPCFCTRTDVAREAAAAFSAPHHTPDGSLLYPGTCRRLADAERAERIAAGDPYALRLDVRKALDRLGNPPLTYQDLDHGAVACFPDLFGDVVLARKDTPASYHLCVTHDDAAQGVSLVTRGEELRDVTAIHRLLQELMKWPEPVYAFHPLLMDPDGKKLSKRDGALSIRTMREAGLSPAEVRRAAGIIL</sequence>
<dbReference type="PROSITE" id="PS00178">
    <property type="entry name" value="AA_TRNA_LIGASE_I"/>
    <property type="match status" value="1"/>
</dbReference>
<dbReference type="Gene3D" id="3.40.50.620">
    <property type="entry name" value="HUPs"/>
    <property type="match status" value="1"/>
</dbReference>
<gene>
    <name evidence="9" type="ORF">A0U92_09735</name>
</gene>
<organism evidence="9 10">
    <name type="scientific">Acetobacter aceti</name>
    <dbReference type="NCBI Taxonomy" id="435"/>
    <lineage>
        <taxon>Bacteria</taxon>
        <taxon>Pseudomonadati</taxon>
        <taxon>Pseudomonadota</taxon>
        <taxon>Alphaproteobacteria</taxon>
        <taxon>Acetobacterales</taxon>
        <taxon>Acetobacteraceae</taxon>
        <taxon>Acetobacter</taxon>
        <taxon>Acetobacter subgen. Acetobacter</taxon>
    </lineage>
</organism>
<keyword evidence="10" id="KW-1185">Reference proteome</keyword>
<keyword evidence="3 7" id="KW-0547">Nucleotide-binding</keyword>
<dbReference type="GO" id="GO:0004818">
    <property type="term" value="F:glutamate-tRNA ligase activity"/>
    <property type="evidence" value="ECO:0007669"/>
    <property type="project" value="TreeGrafter"/>
</dbReference>
<dbReference type="PANTHER" id="PTHR43311">
    <property type="entry name" value="GLUTAMATE--TRNA LIGASE"/>
    <property type="match status" value="1"/>
</dbReference>
<dbReference type="Proteomes" id="UP000188937">
    <property type="component" value="Chromosome"/>
</dbReference>
<evidence type="ECO:0000256" key="1">
    <source>
        <dbReference type="ARBA" id="ARBA00022598"/>
    </source>
</evidence>
<dbReference type="InterPro" id="IPR000924">
    <property type="entry name" value="Glu/Gln-tRNA-synth"/>
</dbReference>
<evidence type="ECO:0000256" key="6">
    <source>
        <dbReference type="ARBA" id="ARBA00023146"/>
    </source>
</evidence>
<accession>A0A1U9KGT2</accession>
<dbReference type="OrthoDB" id="9807503at2"/>
<dbReference type="InterPro" id="IPR014729">
    <property type="entry name" value="Rossmann-like_a/b/a_fold"/>
</dbReference>
<dbReference type="EMBL" id="CP014692">
    <property type="protein sequence ID" value="AQS85013.1"/>
    <property type="molecule type" value="Genomic_DNA"/>
</dbReference>
<dbReference type="InterPro" id="IPR001412">
    <property type="entry name" value="aa-tRNA-synth_I_CS"/>
</dbReference>
<keyword evidence="6 7" id="KW-0030">Aminoacyl-tRNA synthetase</keyword>
<evidence type="ECO:0000259" key="8">
    <source>
        <dbReference type="Pfam" id="PF00749"/>
    </source>
</evidence>
<name>A0A1U9KGT2_ACEAC</name>
<evidence type="ECO:0000256" key="5">
    <source>
        <dbReference type="ARBA" id="ARBA00022840"/>
    </source>
</evidence>
<dbReference type="PANTHER" id="PTHR43311:SF1">
    <property type="entry name" value="GLUTAMYL-Q TRNA(ASP) SYNTHETASE"/>
    <property type="match status" value="1"/>
</dbReference>
<keyword evidence="7" id="KW-0648">Protein biosynthesis</keyword>
<proteinExistence type="inferred from homology"/>
<dbReference type="Pfam" id="PF00749">
    <property type="entry name" value="tRNA-synt_1c"/>
    <property type="match status" value="1"/>
</dbReference>
<feature type="domain" description="Glutamyl/glutaminyl-tRNA synthetase class Ib catalytic" evidence="8">
    <location>
        <begin position="13"/>
        <end position="281"/>
    </location>
</feature>
<evidence type="ECO:0000313" key="10">
    <source>
        <dbReference type="Proteomes" id="UP000188937"/>
    </source>
</evidence>
<evidence type="ECO:0000256" key="3">
    <source>
        <dbReference type="ARBA" id="ARBA00022741"/>
    </source>
</evidence>
<dbReference type="NCBIfam" id="NF004315">
    <property type="entry name" value="PRK05710.1-4"/>
    <property type="match status" value="1"/>
</dbReference>
<keyword evidence="2" id="KW-0479">Metal-binding</keyword>
<dbReference type="RefSeq" id="WP_077813055.1">
    <property type="nucleotide sequence ID" value="NZ_CP014692.1"/>
</dbReference>
<dbReference type="InterPro" id="IPR049940">
    <property type="entry name" value="GluQ/Sye"/>
</dbReference>
<dbReference type="PRINTS" id="PR00987">
    <property type="entry name" value="TRNASYNTHGLU"/>
</dbReference>
<evidence type="ECO:0000256" key="4">
    <source>
        <dbReference type="ARBA" id="ARBA00022833"/>
    </source>
</evidence>
<dbReference type="AlphaFoldDB" id="A0A1U9KGT2"/>
<keyword evidence="1 7" id="KW-0436">Ligase</keyword>
<keyword evidence="4" id="KW-0862">Zinc</keyword>
<reference evidence="9 10" key="1">
    <citation type="submission" date="2016-03" db="EMBL/GenBank/DDBJ databases">
        <title>Acetic acid bacteria sequencing.</title>
        <authorList>
            <person name="Brandt J."/>
            <person name="Jakob F."/>
            <person name="Vogel R.F."/>
        </authorList>
    </citation>
    <scope>NUCLEOTIDE SEQUENCE [LARGE SCALE GENOMIC DNA]</scope>
    <source>
        <strain evidence="9 10">TMW2.1153</strain>
    </source>
</reference>
<dbReference type="InterPro" id="IPR020058">
    <property type="entry name" value="Glu/Gln-tRNA-synth_Ib_cat-dom"/>
</dbReference>
<dbReference type="SUPFAM" id="SSF52374">
    <property type="entry name" value="Nucleotidylyl transferase"/>
    <property type="match status" value="1"/>
</dbReference>
<dbReference type="KEGG" id="aace:A0U92_09735"/>
<evidence type="ECO:0000256" key="7">
    <source>
        <dbReference type="RuleBase" id="RU363037"/>
    </source>
</evidence>
<dbReference type="GO" id="GO:0005524">
    <property type="term" value="F:ATP binding"/>
    <property type="evidence" value="ECO:0007669"/>
    <property type="project" value="UniProtKB-KW"/>
</dbReference>
<evidence type="ECO:0000256" key="2">
    <source>
        <dbReference type="ARBA" id="ARBA00022723"/>
    </source>
</evidence>